<protein>
    <submittedName>
        <fullName evidence="2">Uncharacterized protein</fullName>
    </submittedName>
</protein>
<keyword evidence="3" id="KW-1185">Reference proteome</keyword>
<organism evidence="2 3">
    <name type="scientific">Littorina saxatilis</name>
    <dbReference type="NCBI Taxonomy" id="31220"/>
    <lineage>
        <taxon>Eukaryota</taxon>
        <taxon>Metazoa</taxon>
        <taxon>Spiralia</taxon>
        <taxon>Lophotrochozoa</taxon>
        <taxon>Mollusca</taxon>
        <taxon>Gastropoda</taxon>
        <taxon>Caenogastropoda</taxon>
        <taxon>Littorinimorpha</taxon>
        <taxon>Littorinoidea</taxon>
        <taxon>Littorinidae</taxon>
        <taxon>Littorina</taxon>
    </lineage>
</organism>
<evidence type="ECO:0000313" key="3">
    <source>
        <dbReference type="Proteomes" id="UP001374579"/>
    </source>
</evidence>
<feature type="compositionally biased region" description="Polar residues" evidence="1">
    <location>
        <begin position="479"/>
        <end position="496"/>
    </location>
</feature>
<gene>
    <name evidence="2" type="ORF">V1264_018330</name>
</gene>
<feature type="region of interest" description="Disordered" evidence="1">
    <location>
        <begin position="185"/>
        <end position="205"/>
    </location>
</feature>
<name>A0AAN9BHR1_9CAEN</name>
<feature type="compositionally biased region" description="Low complexity" evidence="1">
    <location>
        <begin position="356"/>
        <end position="372"/>
    </location>
</feature>
<feature type="compositionally biased region" description="Polar residues" evidence="1">
    <location>
        <begin position="950"/>
        <end position="962"/>
    </location>
</feature>
<feature type="region of interest" description="Disordered" evidence="1">
    <location>
        <begin position="637"/>
        <end position="680"/>
    </location>
</feature>
<sequence>MDFAADSPNTIPRHRAMDYSNILCRTPLKYEDITQSSVEISAMADGDLHEVPAATLTEAPQEPAESAPATKDGEPHGSFSEEEQHDQDISIDISDIGTNIQGFSTYRSVFHDGSCIERLRTCLLELLAAGEKSKILKIISAAENNSADCSEAEGSDECMYLYCSCSLDESSDSSRETVIASPHVQRTMEASNSPLLQSNSGPQRRIPVSCVTRRSISLSSVSEQHDAPTATDPRWARKSFCNWLLESIHDSTVVEPNSAISASEHLSLDSTQHSEASRPCLQRPDVSEDVVHTPGKDSTQAALETRALPTKISSLMVSPFSDYQPSDDTKLLHREIDLLCHELHHKLSDEENPQKASESASSGTSRESLASSDVAEIRQTHSLNGEVKNETSSSRSGSDESTLLYPPESFTSETKKEKQLMSTTFSIPQPRPGSMQSAHYPSYTHASDNCARLPVVLSRLPVVSSRQSSPSTGPFRAPSASSQMGVSSQKSFTPSRHSPVAVRQSPVPSSLSSVSLHRATVLSAHRSSTSHSVVRLPRRSEPEGCSFLDQAVAPTVIPTVTTVSQSYITPVTTDTQTSGSYQLSSHQYTNSTTTATSSLCPSTSKRDTSLADHEDIQAGSLTMASTEKGHTVLSVTTLNPQHHRQPAAESTRLGSTSSLSQSHPLQTTAESTRVEPGVSSRHLKMKLKLTQPAFDRPQCWTATVWDNYHELRNISQIIIPSTVGEEPVRGEVGGSSAEQVQSRKTTSPASSCGSESNYDCGDEGKSGKQKKNQSMSSFKAKNESLRRCKAESLPAVEPLTASPKYSQPPGKKSHPPTPVTPRRDASKEKAANKPHTQPSISLPSDDLTADKGSKRQQPSDTQTSGSSGGSGTGQPESSRRRLPPKKRHCRNLLQRLTHNLRRCGRANVSANMSSANNTVCYLPAHPAREDNSVVSGSPSSVSRQAAPPYQSRSDATSVTPSTAGTLHISAGLTTLSDSDLDKTVAQLQTERGTDCIPRAEAELALCLDHFLHQPQHTHFYKMAAKKRKQMSKLATTCYVKAAGSRYGVTLTKTTLSRVPVARDIMWLHFS</sequence>
<feature type="compositionally biased region" description="Polar residues" evidence="1">
    <location>
        <begin position="652"/>
        <end position="671"/>
    </location>
</feature>
<feature type="region of interest" description="Disordered" evidence="1">
    <location>
        <begin position="266"/>
        <end position="301"/>
    </location>
</feature>
<feature type="region of interest" description="Disordered" evidence="1">
    <location>
        <begin position="59"/>
        <end position="85"/>
    </location>
</feature>
<evidence type="ECO:0000313" key="2">
    <source>
        <dbReference type="EMBL" id="KAK7103435.1"/>
    </source>
</evidence>
<feature type="compositionally biased region" description="Polar residues" evidence="1">
    <location>
        <begin position="589"/>
        <end position="603"/>
    </location>
</feature>
<feature type="compositionally biased region" description="Basic and acidic residues" evidence="1">
    <location>
        <begin position="821"/>
        <end position="831"/>
    </location>
</feature>
<dbReference type="Proteomes" id="UP001374579">
    <property type="component" value="Unassembled WGS sequence"/>
</dbReference>
<feature type="compositionally biased region" description="Low complexity" evidence="1">
    <location>
        <begin position="856"/>
        <end position="865"/>
    </location>
</feature>
<feature type="compositionally biased region" description="Low complexity" evidence="1">
    <location>
        <begin position="392"/>
        <end position="401"/>
    </location>
</feature>
<feature type="compositionally biased region" description="Basic and acidic residues" evidence="1">
    <location>
        <begin position="780"/>
        <end position="790"/>
    </location>
</feature>
<feature type="compositionally biased region" description="Basic and acidic residues" evidence="1">
    <location>
        <begin position="285"/>
        <end position="295"/>
    </location>
</feature>
<feature type="region of interest" description="Disordered" evidence="1">
    <location>
        <begin position="347"/>
        <end position="438"/>
    </location>
</feature>
<evidence type="ECO:0000256" key="1">
    <source>
        <dbReference type="SAM" id="MobiDB-lite"/>
    </source>
</evidence>
<accession>A0AAN9BHR1</accession>
<comment type="caution">
    <text evidence="2">The sequence shown here is derived from an EMBL/GenBank/DDBJ whole genome shotgun (WGS) entry which is preliminary data.</text>
</comment>
<dbReference type="AlphaFoldDB" id="A0AAN9BHR1"/>
<feature type="region of interest" description="Disordered" evidence="1">
    <location>
        <begin position="724"/>
        <end position="888"/>
    </location>
</feature>
<feature type="region of interest" description="Disordered" evidence="1">
    <location>
        <begin position="589"/>
        <end position="610"/>
    </location>
</feature>
<feature type="compositionally biased region" description="Polar residues" evidence="1">
    <location>
        <begin position="188"/>
        <end position="202"/>
    </location>
</feature>
<feature type="region of interest" description="Disordered" evidence="1">
    <location>
        <begin position="930"/>
        <end position="962"/>
    </location>
</feature>
<feature type="compositionally biased region" description="Low complexity" evidence="1">
    <location>
        <begin position="932"/>
        <end position="942"/>
    </location>
</feature>
<dbReference type="EMBL" id="JBAMIC010000008">
    <property type="protein sequence ID" value="KAK7103435.1"/>
    <property type="molecule type" value="Genomic_DNA"/>
</dbReference>
<feature type="compositionally biased region" description="Polar residues" evidence="1">
    <location>
        <begin position="736"/>
        <end position="757"/>
    </location>
</feature>
<feature type="region of interest" description="Disordered" evidence="1">
    <location>
        <begin position="464"/>
        <end position="513"/>
    </location>
</feature>
<reference evidence="2 3" key="1">
    <citation type="submission" date="2024-02" db="EMBL/GenBank/DDBJ databases">
        <title>Chromosome-scale genome assembly of the rough periwinkle Littorina saxatilis.</title>
        <authorList>
            <person name="De Jode A."/>
            <person name="Faria R."/>
            <person name="Formenti G."/>
            <person name="Sims Y."/>
            <person name="Smith T.P."/>
            <person name="Tracey A."/>
            <person name="Wood J.M.D."/>
            <person name="Zagrodzka Z.B."/>
            <person name="Johannesson K."/>
            <person name="Butlin R.K."/>
            <person name="Leder E.H."/>
        </authorList>
    </citation>
    <scope>NUCLEOTIDE SEQUENCE [LARGE SCALE GENOMIC DNA]</scope>
    <source>
        <strain evidence="2">Snail1</strain>
        <tissue evidence="2">Muscle</tissue>
    </source>
</reference>
<feature type="compositionally biased region" description="Low complexity" evidence="1">
    <location>
        <begin position="59"/>
        <end position="69"/>
    </location>
</feature>
<proteinExistence type="predicted"/>